<name>A0A520KEF5_9CREN</name>
<dbReference type="Proteomes" id="UP000317265">
    <property type="component" value="Unassembled WGS sequence"/>
</dbReference>
<dbReference type="Proteomes" id="UP000316080">
    <property type="component" value="Unassembled WGS sequence"/>
</dbReference>
<dbReference type="InterPro" id="IPR051614">
    <property type="entry name" value="UPF0045_domain"/>
</dbReference>
<reference evidence="4 6" key="1">
    <citation type="journal article" date="2019" name="Nat. Microbiol.">
        <title>Expanding anaerobic alkane metabolism in the domain of Archaea.</title>
        <authorList>
            <person name="Wang Y."/>
            <person name="Wegener G."/>
            <person name="Hou J."/>
            <person name="Wang F."/>
            <person name="Xiao X."/>
        </authorList>
    </citation>
    <scope>NUCLEOTIDE SEQUENCE [LARGE SCALE GENOMIC DNA]</scope>
    <source>
        <strain evidence="4">WYZ-LMO11</strain>
    </source>
</reference>
<evidence type="ECO:0000313" key="6">
    <source>
        <dbReference type="Proteomes" id="UP000317265"/>
    </source>
</evidence>
<evidence type="ECO:0000313" key="3">
    <source>
        <dbReference type="EMBL" id="RZN55226.1"/>
    </source>
</evidence>
<dbReference type="PANTHER" id="PTHR33777">
    <property type="entry name" value="UPF0045 PROTEIN ECM15"/>
    <property type="match status" value="1"/>
</dbReference>
<dbReference type="InterPro" id="IPR002767">
    <property type="entry name" value="Thiamine_BP"/>
</dbReference>
<feature type="domain" description="Thiamine-binding protein" evidence="2">
    <location>
        <begin position="4"/>
        <end position="94"/>
    </location>
</feature>
<evidence type="ECO:0000313" key="5">
    <source>
        <dbReference type="Proteomes" id="UP000316080"/>
    </source>
</evidence>
<protein>
    <submittedName>
        <fullName evidence="3 4">Thiamine-binding protein</fullName>
    </submittedName>
</protein>
<comment type="similarity">
    <text evidence="1">Belongs to the UPF0045 family.</text>
</comment>
<dbReference type="NCBIfam" id="TIGR00106">
    <property type="entry name" value="MTH1187 family thiamine-binding protein"/>
    <property type="match status" value="1"/>
</dbReference>
<proteinExistence type="inferred from homology"/>
<dbReference type="GO" id="GO:0005829">
    <property type="term" value="C:cytosol"/>
    <property type="evidence" value="ECO:0007669"/>
    <property type="project" value="TreeGrafter"/>
</dbReference>
<evidence type="ECO:0000256" key="1">
    <source>
        <dbReference type="ARBA" id="ARBA00010272"/>
    </source>
</evidence>
<dbReference type="EMBL" id="RXIH01000046">
    <property type="protein sequence ID" value="RZN55226.1"/>
    <property type="molecule type" value="Genomic_DNA"/>
</dbReference>
<dbReference type="Gene3D" id="3.30.70.930">
    <property type="match status" value="1"/>
</dbReference>
<reference evidence="3 5" key="2">
    <citation type="journal article" date="2019" name="Nat. Microbiol.">
        <title>Wide diversity of methane and short-chain alkane metabolisms in uncultured archaea.</title>
        <authorList>
            <person name="Borrel G."/>
            <person name="Adam P.S."/>
            <person name="McKay L.J."/>
            <person name="Chen L.X."/>
            <person name="Sierra-Garcia I.N."/>
            <person name="Sieber C.M."/>
            <person name="Letourneur Q."/>
            <person name="Ghozlane A."/>
            <person name="Andersen G.L."/>
            <person name="Li W.J."/>
            <person name="Hallam S.J."/>
            <person name="Muyzer G."/>
            <person name="de Oliveira V.M."/>
            <person name="Inskeep W.P."/>
            <person name="Banfield J.F."/>
            <person name="Gribaldo S."/>
        </authorList>
    </citation>
    <scope>NUCLEOTIDE SEQUENCE [LARGE SCALE GENOMIC DNA]</scope>
    <source>
        <strain evidence="3">Verst-YHS</strain>
    </source>
</reference>
<dbReference type="PANTHER" id="PTHR33777:SF1">
    <property type="entry name" value="UPF0045 PROTEIN ECM15"/>
    <property type="match status" value="1"/>
</dbReference>
<dbReference type="SUPFAM" id="SSF89957">
    <property type="entry name" value="MTH1187/YkoF-like"/>
    <property type="match status" value="1"/>
</dbReference>
<dbReference type="AlphaFoldDB" id="A0A520KEF5"/>
<accession>A0A520KEF5</accession>
<organism evidence="3 5">
    <name type="scientific">Thermoproteota archaeon</name>
    <dbReference type="NCBI Taxonomy" id="2056631"/>
    <lineage>
        <taxon>Archaea</taxon>
        <taxon>Thermoproteota</taxon>
    </lineage>
</organism>
<evidence type="ECO:0000259" key="2">
    <source>
        <dbReference type="Pfam" id="PF01910"/>
    </source>
</evidence>
<gene>
    <name evidence="4" type="ORF">DSO09_03130</name>
    <name evidence="3" type="ORF">EF809_05750</name>
</gene>
<dbReference type="InterPro" id="IPR029756">
    <property type="entry name" value="MTH1187/YkoF-like"/>
</dbReference>
<comment type="caution">
    <text evidence="3">The sequence shown here is derived from an EMBL/GenBank/DDBJ whole genome shotgun (WGS) entry which is preliminary data.</text>
</comment>
<dbReference type="EMBL" id="QNVI01000041">
    <property type="protein sequence ID" value="TDA38851.1"/>
    <property type="molecule type" value="Genomic_DNA"/>
</dbReference>
<dbReference type="Pfam" id="PF01910">
    <property type="entry name" value="Thiamine_BP"/>
    <property type="match status" value="1"/>
</dbReference>
<evidence type="ECO:0000313" key="4">
    <source>
        <dbReference type="EMBL" id="TDA38851.1"/>
    </source>
</evidence>
<sequence>MIIAEFTVIPMGTGSTSVSDYIAEVCKEIKNSGLRYMVTPMGTIIESENLDEIFNVIKKAHEVMVKMGVKRIVTTIKIDDRRDKERKMEDKVEVLKQKGVI</sequence>